<keyword evidence="14" id="KW-1185">Reference proteome</keyword>
<keyword evidence="3" id="KW-0808">Transferase</keyword>
<dbReference type="GO" id="GO:0031931">
    <property type="term" value="C:TORC1 complex"/>
    <property type="evidence" value="ECO:0007669"/>
    <property type="project" value="TreeGrafter"/>
</dbReference>
<dbReference type="GO" id="GO:0016242">
    <property type="term" value="P:negative regulation of macroautophagy"/>
    <property type="evidence" value="ECO:0007669"/>
    <property type="project" value="TreeGrafter"/>
</dbReference>
<dbReference type="OrthoDB" id="381190at2759"/>
<evidence type="ECO:0000256" key="3">
    <source>
        <dbReference type="ARBA" id="ARBA00022679"/>
    </source>
</evidence>
<evidence type="ECO:0000256" key="4">
    <source>
        <dbReference type="ARBA" id="ARBA00022737"/>
    </source>
</evidence>
<dbReference type="InParanoid" id="A0A1Y1UMU7"/>
<dbReference type="GO" id="GO:0004674">
    <property type="term" value="F:protein serine/threonine kinase activity"/>
    <property type="evidence" value="ECO:0007669"/>
    <property type="project" value="UniProtKB-EC"/>
</dbReference>
<keyword evidence="4" id="KW-0677">Repeat</keyword>
<dbReference type="PROSITE" id="PS50290">
    <property type="entry name" value="PI3_4_KINASE_3"/>
    <property type="match status" value="1"/>
</dbReference>
<comment type="catalytic activity">
    <reaction evidence="8">
        <text>L-seryl-[protein] + ATP = O-phospho-L-seryl-[protein] + ADP + H(+)</text>
        <dbReference type="Rhea" id="RHEA:17989"/>
        <dbReference type="Rhea" id="RHEA-COMP:9863"/>
        <dbReference type="Rhea" id="RHEA-COMP:11604"/>
        <dbReference type="ChEBI" id="CHEBI:15378"/>
        <dbReference type="ChEBI" id="CHEBI:29999"/>
        <dbReference type="ChEBI" id="CHEBI:30616"/>
        <dbReference type="ChEBI" id="CHEBI:83421"/>
        <dbReference type="ChEBI" id="CHEBI:456216"/>
        <dbReference type="EC" id="2.7.11.1"/>
    </reaction>
</comment>
<reference evidence="13 14" key="1">
    <citation type="submission" date="2017-03" db="EMBL/GenBank/DDBJ databases">
        <title>Widespread Adenine N6-methylation of Active Genes in Fungi.</title>
        <authorList>
            <consortium name="DOE Joint Genome Institute"/>
            <person name="Mondo S.J."/>
            <person name="Dannebaum R.O."/>
            <person name="Kuo R.C."/>
            <person name="Louie K.B."/>
            <person name="Bewick A.J."/>
            <person name="Labutti K."/>
            <person name="Haridas S."/>
            <person name="Kuo A."/>
            <person name="Salamov A."/>
            <person name="Ahrendt S.R."/>
            <person name="Lau R."/>
            <person name="Bowen B.P."/>
            <person name="Lipzen A."/>
            <person name="Sullivan W."/>
            <person name="Andreopoulos W.B."/>
            <person name="Clum A."/>
            <person name="Lindquist E."/>
            <person name="Daum C."/>
            <person name="Northen T.R."/>
            <person name="Ramamoorthy G."/>
            <person name="Schmitz R.J."/>
            <person name="Gryganskyi A."/>
            <person name="Culley D."/>
            <person name="Magnuson J."/>
            <person name="James T.Y."/>
            <person name="O'Malley M.A."/>
            <person name="Stajich J.E."/>
            <person name="Spatafora J.W."/>
            <person name="Visel A."/>
            <person name="Grigoriev I.V."/>
        </authorList>
    </citation>
    <scope>NUCLEOTIDE SEQUENCE [LARGE SCALE GENOMIC DNA]</scope>
    <source>
        <strain evidence="13 14">NRRL Y-17943</strain>
    </source>
</reference>
<evidence type="ECO:0000259" key="10">
    <source>
        <dbReference type="PROSITE" id="PS50290"/>
    </source>
</evidence>
<dbReference type="InterPro" id="IPR050517">
    <property type="entry name" value="DDR_Repair_Kinase"/>
</dbReference>
<dbReference type="Gene3D" id="1.10.1070.11">
    <property type="entry name" value="Phosphatidylinositol 3-/4-kinase, catalytic domain"/>
    <property type="match status" value="1"/>
</dbReference>
<dbReference type="InterPro" id="IPR014009">
    <property type="entry name" value="PIK_FAT"/>
</dbReference>
<dbReference type="InterPro" id="IPR000403">
    <property type="entry name" value="PI3/4_kinase_cat_dom"/>
</dbReference>
<dbReference type="GO" id="GO:0005524">
    <property type="term" value="F:ATP binding"/>
    <property type="evidence" value="ECO:0007669"/>
    <property type="project" value="UniProtKB-KW"/>
</dbReference>
<evidence type="ECO:0000313" key="13">
    <source>
        <dbReference type="EMBL" id="ORX39339.1"/>
    </source>
</evidence>
<dbReference type="GO" id="GO:0031932">
    <property type="term" value="C:TORC2 complex"/>
    <property type="evidence" value="ECO:0007669"/>
    <property type="project" value="TreeGrafter"/>
</dbReference>
<dbReference type="GO" id="GO:0044877">
    <property type="term" value="F:protein-containing complex binding"/>
    <property type="evidence" value="ECO:0007669"/>
    <property type="project" value="InterPro"/>
</dbReference>
<feature type="domain" description="FAT" evidence="11">
    <location>
        <begin position="183"/>
        <end position="695"/>
    </location>
</feature>
<dbReference type="InterPro" id="IPR036940">
    <property type="entry name" value="PI3/4_kinase_cat_sf"/>
</dbReference>
<keyword evidence="5" id="KW-0547">Nucleotide-binding</keyword>
<dbReference type="Gene3D" id="3.30.1010.10">
    <property type="entry name" value="Phosphatidylinositol 3-kinase Catalytic Subunit, Chain A, domain 4"/>
    <property type="match status" value="1"/>
</dbReference>
<dbReference type="SMART" id="SM01345">
    <property type="entry name" value="Rapamycin_bind"/>
    <property type="match status" value="1"/>
</dbReference>
<sequence>MLTCQSTAGSTAPTPLPPVTPAVGAPNVPRDHPLIAEILARNLQVKTRSVQYAWTHTLMTSPHDNPSVWLHQLYQATLEASAVPEILITAKDVVDTTLVSLLSDPVQTQEIACVFLDLVAFFDKERKPLPQAILDAAKGSALKGFGGDLENPLPAICVWYAEQQAEGDLSSENIANLVEANIRIGYDSAWSSLLWRRDEYGEQPKPFWITQLSHWQTALDEQDRIDGTSDAVSSFDSFNTRLICHHALGQFEKGYNLAQRLFEGLTDSQRRRVSHWACAAAWHMGDYEAMADFNAFHPKGTSKSLYKAIIDVHHGQYASAFHHISKSQSLSYDELQAQLEVGPQIAIKTLAKTECLVELQEVIQYKSQPGIQKHLQSVWKNRFKRSHAEANTWLKRLQIWKMACPPTEIGLQRCYLDAAKLCESSGMHEAAQKLLEWVKPETHPPGCKVQYTQMRFDWKEAAEKQDLTRMKDIVSRLHNHTARYLESVAINREELESEGLGLRPLASVQDVDASIRNILARRYYRLAQWTELSQGGFWLTDPTSEVYNYYSLAYKLDDLWFNGAYSLAQAAMNIFETGSHSQKDRIAINSYVVPAIRGLFQAVRSRETPEKMIKALLRLVTLWFRYGESESVLAEVQHQLSATAISAWLMAIPQLIARLGTLHPELQALLIDLLKDIARQFPHAAIWPLLTASQTQKVEHERAARMIMDHICQMQDGTTLVNQAELVGRELIRTSISWMEKWRNLIDRSLPRQDLMEIAWHEVPQAWEAEIQRLAEPETPDEEHFVQSFGPQLHSIYKVLLKYQQTKQLSLVNTAYSDLELWPFADIDNKLYGELDAQVNQWRQPGSKLQLASTAPRLLAIRECILTVPGQYDPNVNLDDQAFIEAFMPVVDVLATKQIPRKLIITSLRKDYTFLLKGNEDLRGDERIMQLFTLINTLLNHNSEAFGRNLHLLPYEVIPLSPSAGLVSWVENTQQLQAIILSNREKCKASNLSNKELASILGYDPENFDTKHDRPKLDPPAEMDRYDKLPLPTKVERLKAALSHSKQTDLKEVLWSRSPSAEIWIHRRTNFARTIGIGSFVGYVIGLGDRHGSNILVNQLTWGALHIDFGDLFGVAQERSFLPEKVPFRLTRMMTNAMELACSQGHVVPGSRGSFKQASTICMGVLRESRSTLLAMLEAFLYDPLLSWTVSHLHDSVLTAPGQCNAIRADHSNEDIYNHIDNSLISMYLDTDSYMAKASTGITNSKALHVLTQIERKLAGYGPDKDHKDTILSVKHQVQGLIEEATSVENLAQGYVLGWLPYW</sequence>
<keyword evidence="7" id="KW-0067">ATP-binding</keyword>
<dbReference type="GO" id="GO:0005634">
    <property type="term" value="C:nucleus"/>
    <property type="evidence" value="ECO:0007669"/>
    <property type="project" value="TreeGrafter"/>
</dbReference>
<dbReference type="Pfam" id="PF00454">
    <property type="entry name" value="PI3_PI4_kinase"/>
    <property type="match status" value="1"/>
</dbReference>
<evidence type="ECO:0000256" key="1">
    <source>
        <dbReference type="ARBA" id="ARBA00011031"/>
    </source>
</evidence>
<comment type="similarity">
    <text evidence="1">Belongs to the PI3/PI4-kinase family.</text>
</comment>
<dbReference type="PANTHER" id="PTHR11139">
    <property type="entry name" value="ATAXIA TELANGIECTASIA MUTATED ATM -RELATED"/>
    <property type="match status" value="1"/>
</dbReference>
<dbReference type="SUPFAM" id="SSF56112">
    <property type="entry name" value="Protein kinase-like (PK-like)"/>
    <property type="match status" value="1"/>
</dbReference>
<dbReference type="Pfam" id="PF08771">
    <property type="entry name" value="FRB_dom"/>
    <property type="match status" value="1"/>
</dbReference>
<dbReference type="InterPro" id="IPR009076">
    <property type="entry name" value="FRB_dom"/>
</dbReference>
<proteinExistence type="inferred from homology"/>
<dbReference type="InterPro" id="IPR003151">
    <property type="entry name" value="PIK-rel_kinase_FAT"/>
</dbReference>
<evidence type="ECO:0000313" key="14">
    <source>
        <dbReference type="Proteomes" id="UP000193218"/>
    </source>
</evidence>
<dbReference type="InterPro" id="IPR003152">
    <property type="entry name" value="FATC_dom"/>
</dbReference>
<dbReference type="GeneID" id="33555060"/>
<dbReference type="RefSeq" id="XP_021873202.1">
    <property type="nucleotide sequence ID" value="XM_022013252.1"/>
</dbReference>
<accession>A0A1Y1UMU7</accession>
<evidence type="ECO:0000256" key="5">
    <source>
        <dbReference type="ARBA" id="ARBA00022741"/>
    </source>
</evidence>
<dbReference type="Proteomes" id="UP000193218">
    <property type="component" value="Unassembled WGS sequence"/>
</dbReference>
<protein>
    <recommendedName>
        <fullName evidence="2">non-specific serine/threonine protein kinase</fullName>
        <ecNumber evidence="2">2.7.11.1</ecNumber>
    </recommendedName>
</protein>
<feature type="domain" description="FATC" evidence="12">
    <location>
        <begin position="1270"/>
        <end position="1303"/>
    </location>
</feature>
<dbReference type="PANTHER" id="PTHR11139:SF9">
    <property type="entry name" value="SERINE_THREONINE-PROTEIN KINASE MTOR"/>
    <property type="match status" value="1"/>
</dbReference>
<dbReference type="Pfam" id="PF23593">
    <property type="entry name" value="HEAT_ATR"/>
    <property type="match status" value="1"/>
</dbReference>
<gene>
    <name evidence="13" type="ORF">BD324DRAFT_577344</name>
</gene>
<dbReference type="SMART" id="SM00146">
    <property type="entry name" value="PI3Kc"/>
    <property type="match status" value="1"/>
</dbReference>
<dbReference type="PROSITE" id="PS51190">
    <property type="entry name" value="FATC"/>
    <property type="match status" value="1"/>
</dbReference>
<dbReference type="GO" id="GO:0031929">
    <property type="term" value="P:TOR signaling"/>
    <property type="evidence" value="ECO:0007669"/>
    <property type="project" value="TreeGrafter"/>
</dbReference>
<evidence type="ECO:0000259" key="12">
    <source>
        <dbReference type="PROSITE" id="PS51190"/>
    </source>
</evidence>
<feature type="compositionally biased region" description="Polar residues" evidence="9">
    <location>
        <begin position="1"/>
        <end position="10"/>
    </location>
</feature>
<dbReference type="Pfam" id="PF02259">
    <property type="entry name" value="FAT"/>
    <property type="match status" value="1"/>
</dbReference>
<dbReference type="PROSITE" id="PS51189">
    <property type="entry name" value="FAT"/>
    <property type="match status" value="1"/>
</dbReference>
<evidence type="ECO:0000256" key="2">
    <source>
        <dbReference type="ARBA" id="ARBA00012513"/>
    </source>
</evidence>
<name>A0A1Y1UMU7_9TREE</name>
<dbReference type="GO" id="GO:0005737">
    <property type="term" value="C:cytoplasm"/>
    <property type="evidence" value="ECO:0007669"/>
    <property type="project" value="TreeGrafter"/>
</dbReference>
<evidence type="ECO:0000259" key="11">
    <source>
        <dbReference type="PROSITE" id="PS51189"/>
    </source>
</evidence>
<organism evidence="13 14">
    <name type="scientific">Kockovaella imperatae</name>
    <dbReference type="NCBI Taxonomy" id="4999"/>
    <lineage>
        <taxon>Eukaryota</taxon>
        <taxon>Fungi</taxon>
        <taxon>Dikarya</taxon>
        <taxon>Basidiomycota</taxon>
        <taxon>Agaricomycotina</taxon>
        <taxon>Tremellomycetes</taxon>
        <taxon>Tremellales</taxon>
        <taxon>Cuniculitremaceae</taxon>
        <taxon>Kockovaella</taxon>
    </lineage>
</organism>
<dbReference type="Pfam" id="PF02260">
    <property type="entry name" value="FATC"/>
    <property type="match status" value="1"/>
</dbReference>
<evidence type="ECO:0000256" key="8">
    <source>
        <dbReference type="ARBA" id="ARBA00048679"/>
    </source>
</evidence>
<dbReference type="SMART" id="SM01343">
    <property type="entry name" value="FATC"/>
    <property type="match status" value="1"/>
</dbReference>
<feature type="region of interest" description="Disordered" evidence="9">
    <location>
        <begin position="1"/>
        <end position="25"/>
    </location>
</feature>
<evidence type="ECO:0000256" key="9">
    <source>
        <dbReference type="SAM" id="MobiDB-lite"/>
    </source>
</evidence>
<feature type="domain" description="PI3K/PI4K catalytic" evidence="10">
    <location>
        <begin position="887"/>
        <end position="1232"/>
    </location>
</feature>
<dbReference type="InterPro" id="IPR011009">
    <property type="entry name" value="Kinase-like_dom_sf"/>
</dbReference>
<evidence type="ECO:0000256" key="6">
    <source>
        <dbReference type="ARBA" id="ARBA00022777"/>
    </source>
</evidence>
<comment type="caution">
    <text evidence="13">The sequence shown here is derived from an EMBL/GenBank/DDBJ whole genome shotgun (WGS) entry which is preliminary data.</text>
</comment>
<dbReference type="EC" id="2.7.11.1" evidence="2"/>
<evidence type="ECO:0000256" key="7">
    <source>
        <dbReference type="ARBA" id="ARBA00022840"/>
    </source>
</evidence>
<keyword evidence="6" id="KW-0418">Kinase</keyword>
<dbReference type="STRING" id="4999.A0A1Y1UMU7"/>
<dbReference type="InterPro" id="IPR057564">
    <property type="entry name" value="HEAT_ATR"/>
</dbReference>
<dbReference type="EMBL" id="NBSH01000003">
    <property type="protein sequence ID" value="ORX39339.1"/>
    <property type="molecule type" value="Genomic_DNA"/>
</dbReference>